<dbReference type="AlphaFoldDB" id="A0A173QXT2"/>
<dbReference type="GeneID" id="97390568"/>
<dbReference type="EMBL" id="CYYA01000001">
    <property type="protein sequence ID" value="CUM70430.1"/>
    <property type="molecule type" value="Genomic_DNA"/>
</dbReference>
<dbReference type="OrthoDB" id="3193516at2"/>
<proteinExistence type="predicted"/>
<reference evidence="1 2" key="1">
    <citation type="submission" date="2015-09" db="EMBL/GenBank/DDBJ databases">
        <authorList>
            <consortium name="Pathogen Informatics"/>
        </authorList>
    </citation>
    <scope>NUCLEOTIDE SEQUENCE [LARGE SCALE GENOMIC DNA]</scope>
    <source>
        <strain evidence="1 2">2789STDY5608891</strain>
    </source>
</reference>
<name>A0A173QXT2_EUBRA</name>
<evidence type="ECO:0000313" key="2">
    <source>
        <dbReference type="Proteomes" id="UP000095492"/>
    </source>
</evidence>
<dbReference type="RefSeq" id="WP_055288830.1">
    <property type="nucleotide sequence ID" value="NZ_CP173382.1"/>
</dbReference>
<accession>A0A173QXT2</accession>
<protein>
    <submittedName>
        <fullName evidence="1">Uncharacterized protein</fullName>
    </submittedName>
</protein>
<gene>
    <name evidence="1" type="ORF">ERS852448_00079</name>
</gene>
<dbReference type="Proteomes" id="UP000095492">
    <property type="component" value="Unassembled WGS sequence"/>
</dbReference>
<dbReference type="STRING" id="39490.ERS852448_00079"/>
<organism evidence="1 2">
    <name type="scientific">Eubacterium ramulus</name>
    <dbReference type="NCBI Taxonomy" id="39490"/>
    <lineage>
        <taxon>Bacteria</taxon>
        <taxon>Bacillati</taxon>
        <taxon>Bacillota</taxon>
        <taxon>Clostridia</taxon>
        <taxon>Eubacteriales</taxon>
        <taxon>Eubacteriaceae</taxon>
        <taxon>Eubacterium</taxon>
    </lineage>
</organism>
<sequence>MKKFIYTSEEKKINKVLKMNQEQSTELLHDQKMKNVRDNADDAIRKSLELIESMEKSTDVLKNKQEISENRKLENKPILESWDKIYDEASAYSPDQIILEDIMTEEEIKNAFRELDEINEKFSKKTGIVNKTDLSFLAIATGLQVAKSLLFPYVAQKFDYGKGFDATNRKVSDDKSIEQDYKNAKERFLNKHKDKSEIKHWRYIVTQPVAYDATQGSRELGINMGGRNHRMYTLGHDPMLGWIFGTANIMTDCITFNTFQTNKVTRFNTATRKKALVITPEIVPIGVMFKECYDYVCADYLDLPAALYMQALHLESDKYTKMGLPVPFLSSINENFASKLYSEHYDALCFSRDLKIVGASFAVSKIIDIIITLTHGLFRKPDENQDLYEVKTRKILLISNSLASTSSIICSSITKNPKNLDIGGLLNTVTHLFTDIAFFARIKKEFVENEISTKLRAELNEIDQMYQEML</sequence>
<evidence type="ECO:0000313" key="1">
    <source>
        <dbReference type="EMBL" id="CUM70430.1"/>
    </source>
</evidence>